<dbReference type="EMBL" id="JACLCP010000004">
    <property type="protein sequence ID" value="MBC2846035.1"/>
    <property type="molecule type" value="Genomic_DNA"/>
</dbReference>
<dbReference type="GO" id="GO:0019172">
    <property type="term" value="F:glyoxalase III activity"/>
    <property type="evidence" value="ECO:0007669"/>
    <property type="project" value="TreeGrafter"/>
</dbReference>
<keyword evidence="5" id="KW-0315">Glutamine amidotransferase</keyword>
<dbReference type="Pfam" id="PF01965">
    <property type="entry name" value="DJ-1_PfpI"/>
    <property type="match status" value="1"/>
</dbReference>
<keyword evidence="2" id="KW-0456">Lyase</keyword>
<name>A0A842ITD0_9FLAO</name>
<dbReference type="GO" id="GO:0019243">
    <property type="term" value="P:methylglyoxal catabolic process to D-lactate via S-lactoyl-glutathione"/>
    <property type="evidence" value="ECO:0007669"/>
    <property type="project" value="TreeGrafter"/>
</dbReference>
<dbReference type="InterPro" id="IPR050325">
    <property type="entry name" value="Prot/Nucl_acid_deglycase"/>
</dbReference>
<evidence type="ECO:0000256" key="2">
    <source>
        <dbReference type="ARBA" id="ARBA00023239"/>
    </source>
</evidence>
<evidence type="ECO:0000313" key="6">
    <source>
        <dbReference type="Proteomes" id="UP000533900"/>
    </source>
</evidence>
<dbReference type="Proteomes" id="UP000533900">
    <property type="component" value="Unassembled WGS sequence"/>
</dbReference>
<accession>A0A842ITD0</accession>
<dbReference type="Gene3D" id="3.40.50.880">
    <property type="match status" value="1"/>
</dbReference>
<organism evidence="5 6">
    <name type="scientific">Winogradskyella flava</name>
    <dbReference type="NCBI Taxonomy" id="1884876"/>
    <lineage>
        <taxon>Bacteria</taxon>
        <taxon>Pseudomonadati</taxon>
        <taxon>Bacteroidota</taxon>
        <taxon>Flavobacteriia</taxon>
        <taxon>Flavobacteriales</taxon>
        <taxon>Flavobacteriaceae</taxon>
        <taxon>Winogradskyella</taxon>
    </lineage>
</organism>
<gene>
    <name evidence="5" type="ORF">H7F21_13090</name>
</gene>
<evidence type="ECO:0000256" key="1">
    <source>
        <dbReference type="ARBA" id="ARBA00023016"/>
    </source>
</evidence>
<dbReference type="InterPro" id="IPR002818">
    <property type="entry name" value="DJ-1/PfpI"/>
</dbReference>
<comment type="similarity">
    <text evidence="3">Belongs to the peptidase C56 family. HSP31-like subfamily.</text>
</comment>
<sequence length="252" mass="28145">MRILSLFLSIILLNSCSNSEKEGAKINSKILFVVSNQHFYGDTDMNAANHFGEIVFAYDVLSKEHYEVDFVSPKGGAIPIGYLSTSDSIQKTYLYDFDFMSKLKNTLKPEAVDASNYKAVYYVGGGAAMFGVPENENIQDITMSIYNNKGIVSAVCHGTAGIINLKTKDGKYLYQDKQVNGFPDIFENKEAHYYKTFPFSIEETIKERGGNFSYSKDGWDNYFRVDGRLITGQDPTAAASVAKKIIETLNQL</sequence>
<dbReference type="AlphaFoldDB" id="A0A842ITD0"/>
<dbReference type="GO" id="GO:0016740">
    <property type="term" value="F:transferase activity"/>
    <property type="evidence" value="ECO:0007669"/>
    <property type="project" value="UniProtKB-KW"/>
</dbReference>
<protein>
    <submittedName>
        <fullName evidence="5">Type 1 glutamine amidotransferase domain-containing protein</fullName>
    </submittedName>
</protein>
<evidence type="ECO:0000313" key="5">
    <source>
        <dbReference type="EMBL" id="MBC2846035.1"/>
    </source>
</evidence>
<dbReference type="RefSeq" id="WP_185789752.1">
    <property type="nucleotide sequence ID" value="NZ_JACLCP010000004.1"/>
</dbReference>
<keyword evidence="5" id="KW-0808">Transferase</keyword>
<comment type="caution">
    <text evidence="5">The sequence shown here is derived from an EMBL/GenBank/DDBJ whole genome shotgun (WGS) entry which is preliminary data.</text>
</comment>
<feature type="domain" description="DJ-1/PfpI" evidence="4">
    <location>
        <begin position="53"/>
        <end position="247"/>
    </location>
</feature>
<evidence type="ECO:0000259" key="4">
    <source>
        <dbReference type="Pfam" id="PF01965"/>
    </source>
</evidence>
<dbReference type="PANTHER" id="PTHR48094:SF11">
    <property type="entry name" value="GLUTATHIONE-INDEPENDENT GLYOXALASE HSP31-RELATED"/>
    <property type="match status" value="1"/>
</dbReference>
<keyword evidence="1" id="KW-0346">Stress response</keyword>
<dbReference type="PANTHER" id="PTHR48094">
    <property type="entry name" value="PROTEIN/NUCLEIC ACID DEGLYCASE DJ-1-RELATED"/>
    <property type="match status" value="1"/>
</dbReference>
<evidence type="ECO:0000256" key="3">
    <source>
        <dbReference type="ARBA" id="ARBA00038493"/>
    </source>
</evidence>
<dbReference type="SUPFAM" id="SSF52317">
    <property type="entry name" value="Class I glutamine amidotransferase-like"/>
    <property type="match status" value="1"/>
</dbReference>
<dbReference type="CDD" id="cd03141">
    <property type="entry name" value="GATase1_Hsp31_like"/>
    <property type="match status" value="1"/>
</dbReference>
<dbReference type="InterPro" id="IPR029062">
    <property type="entry name" value="Class_I_gatase-like"/>
</dbReference>
<reference evidence="5" key="1">
    <citation type="submission" date="2020-08" db="EMBL/GenBank/DDBJ databases">
        <title>Winogradskyella ouciana sp. nov., isolated from the hadal seawater of the Mariana Trench.</title>
        <authorList>
            <person name="He X."/>
        </authorList>
    </citation>
    <scope>NUCLEOTIDE SEQUENCE [LARGE SCALE GENOMIC DNA]</scope>
    <source>
        <strain evidence="5">KCTC 52348</strain>
    </source>
</reference>
<keyword evidence="6" id="KW-1185">Reference proteome</keyword>
<proteinExistence type="inferred from homology"/>
<dbReference type="GO" id="GO:0005737">
    <property type="term" value="C:cytoplasm"/>
    <property type="evidence" value="ECO:0007669"/>
    <property type="project" value="TreeGrafter"/>
</dbReference>